<comment type="subcellular location">
    <subcellularLocation>
        <location evidence="1">Cell membrane</location>
        <topology evidence="1">Multi-pass membrane protein</topology>
    </subcellularLocation>
</comment>
<keyword evidence="2" id="KW-1003">Cell membrane</keyword>
<organism evidence="6 7">
    <name type="scientific">Caerostris extrusa</name>
    <name type="common">Bark spider</name>
    <name type="synonym">Caerostris bankana</name>
    <dbReference type="NCBI Taxonomy" id="172846"/>
    <lineage>
        <taxon>Eukaryota</taxon>
        <taxon>Metazoa</taxon>
        <taxon>Ecdysozoa</taxon>
        <taxon>Arthropoda</taxon>
        <taxon>Chelicerata</taxon>
        <taxon>Arachnida</taxon>
        <taxon>Araneae</taxon>
        <taxon>Araneomorphae</taxon>
        <taxon>Entelegynae</taxon>
        <taxon>Araneoidea</taxon>
        <taxon>Araneidae</taxon>
        <taxon>Caerostris</taxon>
    </lineage>
</organism>
<dbReference type="EMBL" id="BPLR01005776">
    <property type="protein sequence ID" value="GIY04942.1"/>
    <property type="molecule type" value="Genomic_DNA"/>
</dbReference>
<proteinExistence type="predicted"/>
<dbReference type="Gene3D" id="1.20.1070.10">
    <property type="entry name" value="Rhodopsin 7-helix transmembrane proteins"/>
    <property type="match status" value="1"/>
</dbReference>
<keyword evidence="4 6" id="KW-0675">Receptor</keyword>
<dbReference type="AlphaFoldDB" id="A0AAV4Q6I9"/>
<keyword evidence="7" id="KW-1185">Reference proteome</keyword>
<dbReference type="GO" id="GO:0004993">
    <property type="term" value="F:G protein-coupled serotonin receptor activity"/>
    <property type="evidence" value="ECO:0007669"/>
    <property type="project" value="TreeGrafter"/>
</dbReference>
<dbReference type="PANTHER" id="PTHR24247">
    <property type="entry name" value="5-HYDROXYTRYPTAMINE RECEPTOR"/>
    <property type="match status" value="1"/>
</dbReference>
<dbReference type="GO" id="GO:0051378">
    <property type="term" value="F:serotonin binding"/>
    <property type="evidence" value="ECO:0007669"/>
    <property type="project" value="TreeGrafter"/>
</dbReference>
<accession>A0AAV4Q6I9</accession>
<dbReference type="GO" id="GO:0045202">
    <property type="term" value="C:synapse"/>
    <property type="evidence" value="ECO:0007669"/>
    <property type="project" value="GOC"/>
</dbReference>
<evidence type="ECO:0000256" key="5">
    <source>
        <dbReference type="ARBA" id="ARBA00023224"/>
    </source>
</evidence>
<dbReference type="SUPFAM" id="SSF81321">
    <property type="entry name" value="Family A G protein-coupled receptor-like"/>
    <property type="match status" value="1"/>
</dbReference>
<dbReference type="GO" id="GO:0005886">
    <property type="term" value="C:plasma membrane"/>
    <property type="evidence" value="ECO:0007669"/>
    <property type="project" value="UniProtKB-SubCell"/>
</dbReference>
<keyword evidence="2" id="KW-0472">Membrane</keyword>
<evidence type="ECO:0000256" key="2">
    <source>
        <dbReference type="ARBA" id="ARBA00022475"/>
    </source>
</evidence>
<comment type="caution">
    <text evidence="6">The sequence shown here is derived from an EMBL/GenBank/DDBJ whole genome shotgun (WGS) entry which is preliminary data.</text>
</comment>
<dbReference type="GO" id="GO:0007187">
    <property type="term" value="P:G protein-coupled receptor signaling pathway, coupled to cyclic nucleotide second messenger"/>
    <property type="evidence" value="ECO:0007669"/>
    <property type="project" value="TreeGrafter"/>
</dbReference>
<evidence type="ECO:0000313" key="7">
    <source>
        <dbReference type="Proteomes" id="UP001054945"/>
    </source>
</evidence>
<reference evidence="6 7" key="1">
    <citation type="submission" date="2021-06" db="EMBL/GenBank/DDBJ databases">
        <title>Caerostris extrusa draft genome.</title>
        <authorList>
            <person name="Kono N."/>
            <person name="Arakawa K."/>
        </authorList>
    </citation>
    <scope>NUCLEOTIDE SEQUENCE [LARGE SCALE GENOMIC DNA]</scope>
</reference>
<dbReference type="GO" id="GO:0007268">
    <property type="term" value="P:chemical synaptic transmission"/>
    <property type="evidence" value="ECO:0007669"/>
    <property type="project" value="TreeGrafter"/>
</dbReference>
<dbReference type="PANTHER" id="PTHR24247:SF228">
    <property type="entry name" value="5-HYDROXYTRYPTAMINE (SEROTONIN) RECEPTOR 2A, ISOFORM B"/>
    <property type="match status" value="1"/>
</dbReference>
<evidence type="ECO:0000256" key="4">
    <source>
        <dbReference type="ARBA" id="ARBA00023170"/>
    </source>
</evidence>
<evidence type="ECO:0000313" key="6">
    <source>
        <dbReference type="EMBL" id="GIY04942.1"/>
    </source>
</evidence>
<evidence type="ECO:0000256" key="1">
    <source>
        <dbReference type="ARBA" id="ARBA00004651"/>
    </source>
</evidence>
<protein>
    <submittedName>
        <fullName evidence="6">5-hydroxytryptamine receptor 2B</fullName>
    </submittedName>
</protein>
<dbReference type="Proteomes" id="UP001054945">
    <property type="component" value="Unassembled WGS sequence"/>
</dbReference>
<gene>
    <name evidence="6" type="primary">htr2b_1</name>
    <name evidence="6" type="ORF">CEXT_190851</name>
</gene>
<keyword evidence="5" id="KW-0807">Transducer</keyword>
<dbReference type="GO" id="GO:0030425">
    <property type="term" value="C:dendrite"/>
    <property type="evidence" value="ECO:0007669"/>
    <property type="project" value="TreeGrafter"/>
</dbReference>
<sequence length="96" mass="11058">MLCLLSWILRPSILISLRPSLWLGYVSSTINPIIYTVFNKTFKRAFWKLLTCKCHFSRHVSLNSNNDLATFWAFRSANYTTKSGSPPDGYQESTMC</sequence>
<dbReference type="GO" id="GO:0007210">
    <property type="term" value="P:serotonin receptor signaling pathway"/>
    <property type="evidence" value="ECO:0007669"/>
    <property type="project" value="TreeGrafter"/>
</dbReference>
<keyword evidence="3" id="KW-0297">G-protein coupled receptor</keyword>
<dbReference type="GO" id="GO:0030594">
    <property type="term" value="F:neurotransmitter receptor activity"/>
    <property type="evidence" value="ECO:0007669"/>
    <property type="project" value="TreeGrafter"/>
</dbReference>
<name>A0AAV4Q6I9_CAEEX</name>
<evidence type="ECO:0000256" key="3">
    <source>
        <dbReference type="ARBA" id="ARBA00023040"/>
    </source>
</evidence>